<protein>
    <recommendedName>
        <fullName evidence="5">Farnesoic acid O-methyl transferase domain-containing protein</fullName>
    </recommendedName>
</protein>
<organism evidence="2">
    <name type="scientific">Capitella teleta</name>
    <name type="common">Polychaete worm</name>
    <dbReference type="NCBI Taxonomy" id="283909"/>
    <lineage>
        <taxon>Eukaryota</taxon>
        <taxon>Metazoa</taxon>
        <taxon>Spiralia</taxon>
        <taxon>Lophotrochozoa</taxon>
        <taxon>Annelida</taxon>
        <taxon>Polychaeta</taxon>
        <taxon>Sedentaria</taxon>
        <taxon>Scolecida</taxon>
        <taxon>Capitellidae</taxon>
        <taxon>Capitella</taxon>
    </lineage>
</organism>
<evidence type="ECO:0000313" key="4">
    <source>
        <dbReference type="Proteomes" id="UP000014760"/>
    </source>
</evidence>
<evidence type="ECO:0000313" key="3">
    <source>
        <dbReference type="EnsemblMetazoa" id="CapteP192435"/>
    </source>
</evidence>
<dbReference type="HOGENOM" id="CLU_1403648_0_0_1"/>
<evidence type="ECO:0000256" key="1">
    <source>
        <dbReference type="SAM" id="SignalP"/>
    </source>
</evidence>
<dbReference type="EnsemblMetazoa" id="CapteT192435">
    <property type="protein sequence ID" value="CapteP192435"/>
    <property type="gene ID" value="CapteG192435"/>
</dbReference>
<name>R7VJZ1_CAPTE</name>
<keyword evidence="4" id="KW-1185">Reference proteome</keyword>
<evidence type="ECO:0000313" key="2">
    <source>
        <dbReference type="EMBL" id="ELU16325.1"/>
    </source>
</evidence>
<dbReference type="Proteomes" id="UP000014760">
    <property type="component" value="Unassembled WGS sequence"/>
</dbReference>
<reference evidence="2 4" key="2">
    <citation type="journal article" date="2013" name="Nature">
        <title>Insights into bilaterian evolution from three spiralian genomes.</title>
        <authorList>
            <person name="Simakov O."/>
            <person name="Marletaz F."/>
            <person name="Cho S.J."/>
            <person name="Edsinger-Gonzales E."/>
            <person name="Havlak P."/>
            <person name="Hellsten U."/>
            <person name="Kuo D.H."/>
            <person name="Larsson T."/>
            <person name="Lv J."/>
            <person name="Arendt D."/>
            <person name="Savage R."/>
            <person name="Osoegawa K."/>
            <person name="de Jong P."/>
            <person name="Grimwood J."/>
            <person name="Chapman J.A."/>
            <person name="Shapiro H."/>
            <person name="Aerts A."/>
            <person name="Otillar R.P."/>
            <person name="Terry A.Y."/>
            <person name="Boore J.L."/>
            <person name="Grigoriev I.V."/>
            <person name="Lindberg D.R."/>
            <person name="Seaver E.C."/>
            <person name="Weisblat D.A."/>
            <person name="Putnam N.H."/>
            <person name="Rokhsar D.S."/>
        </authorList>
    </citation>
    <scope>NUCLEOTIDE SEQUENCE</scope>
    <source>
        <strain evidence="2 4">I ESC-2004</strain>
    </source>
</reference>
<sequence length="194" mass="22624">MSFLSAICKLILIFRVTWAFGDSFESKGRIDLKRAKYLSALQDTCNETRKIEDDDLIYLLSINGKAHKHGPIHLHEDHRTQPGYTINTDFTDTPRKNNKKTAIQAEFQKPHHVHVVRFDTAEGYEHDLFTMAWYNPDVHQWHAIIHDGKVKTFTYGQSAVVGKWTRVLRFYPEDWKGKDAWLPQPTYIECVGIH</sequence>
<feature type="signal peptide" evidence="1">
    <location>
        <begin position="1"/>
        <end position="19"/>
    </location>
</feature>
<dbReference type="EMBL" id="KB293181">
    <property type="protein sequence ID" value="ELU16325.1"/>
    <property type="molecule type" value="Genomic_DNA"/>
</dbReference>
<reference evidence="4" key="1">
    <citation type="submission" date="2012-12" db="EMBL/GenBank/DDBJ databases">
        <authorList>
            <person name="Hellsten U."/>
            <person name="Grimwood J."/>
            <person name="Chapman J.A."/>
            <person name="Shapiro H."/>
            <person name="Aerts A."/>
            <person name="Otillar R.P."/>
            <person name="Terry A.Y."/>
            <person name="Boore J.L."/>
            <person name="Simakov O."/>
            <person name="Marletaz F."/>
            <person name="Cho S.-J."/>
            <person name="Edsinger-Gonzales E."/>
            <person name="Havlak P."/>
            <person name="Kuo D.-H."/>
            <person name="Larsson T."/>
            <person name="Lv J."/>
            <person name="Arendt D."/>
            <person name="Savage R."/>
            <person name="Osoegawa K."/>
            <person name="de Jong P."/>
            <person name="Lindberg D.R."/>
            <person name="Seaver E.C."/>
            <person name="Weisblat D.A."/>
            <person name="Putnam N.H."/>
            <person name="Grigoriev I.V."/>
            <person name="Rokhsar D.S."/>
        </authorList>
    </citation>
    <scope>NUCLEOTIDE SEQUENCE</scope>
    <source>
        <strain evidence="4">I ESC-2004</strain>
    </source>
</reference>
<proteinExistence type="predicted"/>
<gene>
    <name evidence="2" type="ORF">CAPTEDRAFT_192435</name>
</gene>
<accession>R7VJZ1</accession>
<evidence type="ECO:0008006" key="5">
    <source>
        <dbReference type="Google" id="ProtNLM"/>
    </source>
</evidence>
<feature type="chain" id="PRO_5008789134" description="Farnesoic acid O-methyl transferase domain-containing protein" evidence="1">
    <location>
        <begin position="20"/>
        <end position="194"/>
    </location>
</feature>
<reference evidence="3" key="3">
    <citation type="submission" date="2015-06" db="UniProtKB">
        <authorList>
            <consortium name="EnsemblMetazoa"/>
        </authorList>
    </citation>
    <scope>IDENTIFICATION</scope>
</reference>
<dbReference type="AlphaFoldDB" id="R7VJZ1"/>
<dbReference type="EMBL" id="AMQN01004318">
    <property type="status" value="NOT_ANNOTATED_CDS"/>
    <property type="molecule type" value="Genomic_DNA"/>
</dbReference>
<keyword evidence="1" id="KW-0732">Signal</keyword>